<evidence type="ECO:0000313" key="15">
    <source>
        <dbReference type="EMBL" id="KAK9406213.1"/>
    </source>
</evidence>
<evidence type="ECO:0000256" key="2">
    <source>
        <dbReference type="ARBA" id="ARBA00004389"/>
    </source>
</evidence>
<comment type="caution">
    <text evidence="15">The sequence shown here is derived from an EMBL/GenBank/DDBJ whole genome shotgun (WGS) entry which is preliminary data.</text>
</comment>
<keyword evidence="16" id="KW-1185">Reference proteome</keyword>
<evidence type="ECO:0000256" key="4">
    <source>
        <dbReference type="ARBA" id="ARBA00022824"/>
    </source>
</evidence>
<evidence type="ECO:0000256" key="13">
    <source>
        <dbReference type="SAM" id="Phobius"/>
    </source>
</evidence>
<accession>A0AAW1BW44</accession>
<dbReference type="InterPro" id="IPR011029">
    <property type="entry name" value="DEATH-like_dom_sf"/>
</dbReference>
<evidence type="ECO:0000256" key="5">
    <source>
        <dbReference type="ARBA" id="ARBA00022989"/>
    </source>
</evidence>
<organism evidence="15 16">
    <name type="scientific">Crotalus adamanteus</name>
    <name type="common">Eastern diamondback rattlesnake</name>
    <dbReference type="NCBI Taxonomy" id="8729"/>
    <lineage>
        <taxon>Eukaryota</taxon>
        <taxon>Metazoa</taxon>
        <taxon>Chordata</taxon>
        <taxon>Craniata</taxon>
        <taxon>Vertebrata</taxon>
        <taxon>Euteleostomi</taxon>
        <taxon>Lepidosauria</taxon>
        <taxon>Squamata</taxon>
        <taxon>Bifurcata</taxon>
        <taxon>Unidentata</taxon>
        <taxon>Episquamata</taxon>
        <taxon>Toxicofera</taxon>
        <taxon>Serpentes</taxon>
        <taxon>Colubroidea</taxon>
        <taxon>Viperidae</taxon>
        <taxon>Crotalinae</taxon>
        <taxon>Crotalus</taxon>
    </lineage>
</organism>
<dbReference type="PROSITE" id="PS50209">
    <property type="entry name" value="CARD"/>
    <property type="match status" value="1"/>
</dbReference>
<keyword evidence="5 13" id="KW-1133">Transmembrane helix</keyword>
<protein>
    <recommendedName>
        <fullName evidence="10">Caspase recruitment domain-containing protein 19</fullName>
    </recommendedName>
    <alternativeName>
        <fullName evidence="11">Bcl10-interacting CARD protein</fullName>
    </alternativeName>
</protein>
<keyword evidence="6" id="KW-0496">Mitochondrion</keyword>
<dbReference type="FunFam" id="1.10.533.10:FF:000015">
    <property type="entry name" value="Caspase recruitment domain-containing protein 19"/>
    <property type="match status" value="1"/>
</dbReference>
<dbReference type="GO" id="GO:0042981">
    <property type="term" value="P:regulation of apoptotic process"/>
    <property type="evidence" value="ECO:0007669"/>
    <property type="project" value="InterPro"/>
</dbReference>
<name>A0AAW1BW44_CROAD</name>
<gene>
    <name evidence="15" type="ORF">NXF25_004987</name>
</gene>
<keyword evidence="7 13" id="KW-0472">Membrane</keyword>
<evidence type="ECO:0000313" key="16">
    <source>
        <dbReference type="Proteomes" id="UP001474421"/>
    </source>
</evidence>
<keyword evidence="8" id="KW-1015">Disulfide bond</keyword>
<evidence type="ECO:0000256" key="12">
    <source>
        <dbReference type="SAM" id="MobiDB-lite"/>
    </source>
</evidence>
<evidence type="ECO:0000256" key="8">
    <source>
        <dbReference type="ARBA" id="ARBA00023157"/>
    </source>
</evidence>
<dbReference type="GO" id="GO:0005789">
    <property type="term" value="C:endoplasmic reticulum membrane"/>
    <property type="evidence" value="ECO:0007669"/>
    <property type="project" value="UniProtKB-SubCell"/>
</dbReference>
<comment type="subcellular location">
    <subcellularLocation>
        <location evidence="2">Endoplasmic reticulum membrane</location>
        <topology evidence="2">Single-pass membrane protein</topology>
    </subcellularLocation>
    <subcellularLocation>
        <location evidence="1">Mitochondrion membrane</location>
        <topology evidence="1">Single-pass membrane protein</topology>
    </subcellularLocation>
</comment>
<dbReference type="InterPro" id="IPR001315">
    <property type="entry name" value="CARD"/>
</dbReference>
<dbReference type="Gene3D" id="1.10.533.10">
    <property type="entry name" value="Death Domain, Fas"/>
    <property type="match status" value="1"/>
</dbReference>
<evidence type="ECO:0000256" key="7">
    <source>
        <dbReference type="ARBA" id="ARBA00023136"/>
    </source>
</evidence>
<feature type="transmembrane region" description="Helical" evidence="13">
    <location>
        <begin position="360"/>
        <end position="380"/>
    </location>
</feature>
<feature type="domain" description="CARD" evidence="14">
    <location>
        <begin position="238"/>
        <end position="335"/>
    </location>
</feature>
<dbReference type="AlphaFoldDB" id="A0AAW1BW44"/>
<evidence type="ECO:0000259" key="14">
    <source>
        <dbReference type="PROSITE" id="PS50209"/>
    </source>
</evidence>
<reference evidence="15 16" key="1">
    <citation type="journal article" date="2024" name="Proc. Natl. Acad. Sci. U.S.A.">
        <title>The genetic regulatory architecture and epigenomic basis for age-related changes in rattlesnake venom.</title>
        <authorList>
            <person name="Hogan M.P."/>
            <person name="Holding M.L."/>
            <person name="Nystrom G.S."/>
            <person name="Colston T.J."/>
            <person name="Bartlett D.A."/>
            <person name="Mason A.J."/>
            <person name="Ellsworth S.A."/>
            <person name="Rautsaw R.M."/>
            <person name="Lawrence K.C."/>
            <person name="Strickland J.L."/>
            <person name="He B."/>
            <person name="Fraser P."/>
            <person name="Margres M.J."/>
            <person name="Gilbert D.M."/>
            <person name="Gibbs H.L."/>
            <person name="Parkinson C.L."/>
            <person name="Rokyta D.R."/>
        </authorList>
    </citation>
    <scope>NUCLEOTIDE SEQUENCE [LARGE SCALE GENOMIC DNA]</scope>
    <source>
        <strain evidence="15">DRR0105</strain>
    </source>
</reference>
<dbReference type="SUPFAM" id="SSF47986">
    <property type="entry name" value="DEATH domain"/>
    <property type="match status" value="1"/>
</dbReference>
<evidence type="ECO:0000256" key="6">
    <source>
        <dbReference type="ARBA" id="ARBA00023128"/>
    </source>
</evidence>
<dbReference type="PANTHER" id="PTHR34765:SF1">
    <property type="entry name" value="CASPASE RECRUITMENT DOMAIN-CONTAINING PROTEIN 19"/>
    <property type="match status" value="1"/>
</dbReference>
<dbReference type="PANTHER" id="PTHR34765">
    <property type="entry name" value="CASPASE RECRUITMENT DOMAIN-CONTAINING PROTEIN 19"/>
    <property type="match status" value="1"/>
</dbReference>
<dbReference type="Proteomes" id="UP001474421">
    <property type="component" value="Unassembled WGS sequence"/>
</dbReference>
<evidence type="ECO:0000256" key="10">
    <source>
        <dbReference type="ARBA" id="ARBA00067938"/>
    </source>
</evidence>
<dbReference type="InterPro" id="IPR042146">
    <property type="entry name" value="CARD_BinCARD"/>
</dbReference>
<feature type="region of interest" description="Disordered" evidence="12">
    <location>
        <begin position="98"/>
        <end position="169"/>
    </location>
</feature>
<dbReference type="CDD" id="cd13785">
    <property type="entry name" value="CARD_BinCARD_like"/>
    <property type="match status" value="1"/>
</dbReference>
<keyword evidence="4" id="KW-0256">Endoplasmic reticulum</keyword>
<dbReference type="GO" id="GO:0031966">
    <property type="term" value="C:mitochondrial membrane"/>
    <property type="evidence" value="ECO:0007669"/>
    <property type="project" value="UniProtKB-SubCell"/>
</dbReference>
<dbReference type="InterPro" id="IPR043574">
    <property type="entry name" value="CARD19"/>
</dbReference>
<evidence type="ECO:0000256" key="3">
    <source>
        <dbReference type="ARBA" id="ARBA00022692"/>
    </source>
</evidence>
<evidence type="ECO:0000256" key="9">
    <source>
        <dbReference type="ARBA" id="ARBA00064785"/>
    </source>
</evidence>
<keyword evidence="3 13" id="KW-0812">Transmembrane</keyword>
<dbReference type="EMBL" id="JAOTOJ010000002">
    <property type="protein sequence ID" value="KAK9406213.1"/>
    <property type="molecule type" value="Genomic_DNA"/>
</dbReference>
<sequence>MVRIRQLFMFHEHPSSGASEPAARQNARVSTRLFQSAGQVLGGQAGRKETSRHRSCWPGGGYQAHFLLRCFWQACRKTAGTRGRPVIRAAQLESLLPLGKSKTPQRKRVREGSPAAAQRRFLPRQTGYPCRHNARSVAPFPASRAERRDGRPRRLSAAGGAEGQDPLESRKHTCEAAVPFPLPKLGLPFGGFAERESVPSASRFHARDSKFAPLPGRKALAEFRRSYSGAWASSVRVLSQTYCDRLRQDTAFLTSNGRLSEQLVDKIILQLNRVYPQILTIKEAEKFRNPKVPLHSRLSNLIAHLKKKGDKPCQEFYRALQINAEHLYNNLPSRKTLKTSDSTGINPEKEKYILNDRGPAFFLACFSVAAGLAFFMYCWNPDSRVLGKAKKVLGFSPIIIGRHVSNICMLYMEDSSGRQ</sequence>
<evidence type="ECO:0000256" key="11">
    <source>
        <dbReference type="ARBA" id="ARBA00083642"/>
    </source>
</evidence>
<proteinExistence type="predicted"/>
<evidence type="ECO:0000256" key="1">
    <source>
        <dbReference type="ARBA" id="ARBA00004304"/>
    </source>
</evidence>
<comment type="subunit">
    <text evidence="9">Associates with BCL10 by CARD-CARD interaction.</text>
</comment>